<keyword evidence="5" id="KW-1185">Reference proteome</keyword>
<gene>
    <name evidence="4" type="ORF">EKG83_00615</name>
</gene>
<dbReference type="Proteomes" id="UP000325787">
    <property type="component" value="Chromosome"/>
</dbReference>
<keyword evidence="1" id="KW-0328">Glycosyltransferase</keyword>
<dbReference type="Gene3D" id="3.40.50.2000">
    <property type="entry name" value="Glycogen Phosphorylase B"/>
    <property type="match status" value="2"/>
</dbReference>
<dbReference type="PANTHER" id="PTHR12526">
    <property type="entry name" value="GLYCOSYLTRANSFERASE"/>
    <property type="match status" value="1"/>
</dbReference>
<evidence type="ECO:0000256" key="2">
    <source>
        <dbReference type="ARBA" id="ARBA00022679"/>
    </source>
</evidence>
<dbReference type="EMBL" id="CP034550">
    <property type="protein sequence ID" value="QFZ16159.1"/>
    <property type="molecule type" value="Genomic_DNA"/>
</dbReference>
<accession>A0A5Q0GQB1</accession>
<reference evidence="5" key="1">
    <citation type="journal article" date="2021" name="Curr. Microbiol.">
        <title>Complete genome of nocamycin-producing strain Saccharothrix syringae NRRL B-16468 reveals the biosynthetic potential for secondary metabolites.</title>
        <authorList>
            <person name="Mo X."/>
            <person name="Yang S."/>
        </authorList>
    </citation>
    <scope>NUCLEOTIDE SEQUENCE [LARGE SCALE GENOMIC DNA]</scope>
    <source>
        <strain evidence="5">ATCC 51364 / DSM 43886 / JCM 6844 / KCTC 9398 / NBRC 14523 / NRRL B-16468 / INA 2240</strain>
    </source>
</reference>
<evidence type="ECO:0000259" key="3">
    <source>
        <dbReference type="Pfam" id="PF00534"/>
    </source>
</evidence>
<organism evidence="4 5">
    <name type="scientific">Saccharothrix syringae</name>
    <name type="common">Nocardiopsis syringae</name>
    <dbReference type="NCBI Taxonomy" id="103733"/>
    <lineage>
        <taxon>Bacteria</taxon>
        <taxon>Bacillati</taxon>
        <taxon>Actinomycetota</taxon>
        <taxon>Actinomycetes</taxon>
        <taxon>Pseudonocardiales</taxon>
        <taxon>Pseudonocardiaceae</taxon>
        <taxon>Saccharothrix</taxon>
    </lineage>
</organism>
<protein>
    <submittedName>
        <fullName evidence="4">Glycosyltransferase</fullName>
    </submittedName>
</protein>
<dbReference type="CDD" id="cd03801">
    <property type="entry name" value="GT4_PimA-like"/>
    <property type="match status" value="1"/>
</dbReference>
<proteinExistence type="predicted"/>
<name>A0A5Q0GQB1_SACSY</name>
<dbReference type="AlphaFoldDB" id="A0A5Q0GQB1"/>
<dbReference type="SUPFAM" id="SSF53756">
    <property type="entry name" value="UDP-Glycosyltransferase/glycogen phosphorylase"/>
    <property type="match status" value="1"/>
</dbReference>
<dbReference type="GO" id="GO:0016757">
    <property type="term" value="F:glycosyltransferase activity"/>
    <property type="evidence" value="ECO:0007669"/>
    <property type="project" value="UniProtKB-KW"/>
</dbReference>
<evidence type="ECO:0000256" key="1">
    <source>
        <dbReference type="ARBA" id="ARBA00022676"/>
    </source>
</evidence>
<dbReference type="Pfam" id="PF00534">
    <property type="entry name" value="Glycos_transf_1"/>
    <property type="match status" value="1"/>
</dbReference>
<sequence length="393" mass="42108">MRSRGAPVRIAIAFDCLFPWTKGGGERLYRGFAEAFVAEGHEVTYLTRLQWDEPPVIEGIEVIAVSRDRDLYDENGVRTLGPALRYARGLAGHLLANRNRYDAVLVCAVPSTNVPAVRAALLGSGVAIDVDWLEVWRPDQWRAYAGPVVGRVANALQWLAVKLSPTASCHSRLHAGRLRAAGLRGEPVVSPGLIEPREDVEPNTAVTSPPRVVFVGRHIADKRVETIPAAVAEARKQVPDLEATIFGDGAGRAAVLAEVERLGLGDVVRTPGFVDQEELDEGIRTAAVLVNPSQREGYGLVVVESCAVGTPVVLVEGADNSSTELVEPGVNGLVARTTDPAELGAAIVDVVSAGEAMRKSTHDWYLRVSRTHTVRASALQILDRLAGAAAARR</sequence>
<evidence type="ECO:0000313" key="4">
    <source>
        <dbReference type="EMBL" id="QFZ16159.1"/>
    </source>
</evidence>
<dbReference type="InterPro" id="IPR001296">
    <property type="entry name" value="Glyco_trans_1"/>
</dbReference>
<evidence type="ECO:0000313" key="5">
    <source>
        <dbReference type="Proteomes" id="UP000325787"/>
    </source>
</evidence>
<dbReference type="KEGG" id="ssyi:EKG83_00615"/>
<dbReference type="OrthoDB" id="9806887at2"/>
<keyword evidence="2 4" id="KW-0808">Transferase</keyword>
<feature type="domain" description="Glycosyl transferase family 1" evidence="3">
    <location>
        <begin position="201"/>
        <end position="356"/>
    </location>
</feature>
<dbReference type="PANTHER" id="PTHR12526:SF510">
    <property type="entry name" value="D-INOSITOL 3-PHOSPHATE GLYCOSYLTRANSFERASE"/>
    <property type="match status" value="1"/>
</dbReference>